<proteinExistence type="predicted"/>
<dbReference type="EMBL" id="JAODYY010000020">
    <property type="protein sequence ID" value="MDH0126969.1"/>
    <property type="molecule type" value="Genomic_DNA"/>
</dbReference>
<organism evidence="2 3">
    <name type="scientific">Brucella intermedia GD04153</name>
    <dbReference type="NCBI Taxonomy" id="2975438"/>
    <lineage>
        <taxon>Bacteria</taxon>
        <taxon>Pseudomonadati</taxon>
        <taxon>Pseudomonadota</taxon>
        <taxon>Alphaproteobacteria</taxon>
        <taxon>Hyphomicrobiales</taxon>
        <taxon>Brucellaceae</taxon>
        <taxon>Brucella/Ochrobactrum group</taxon>
        <taxon>Brucella</taxon>
    </lineage>
</organism>
<evidence type="ECO:0000313" key="3">
    <source>
        <dbReference type="Proteomes" id="UP001158087"/>
    </source>
</evidence>
<comment type="caution">
    <text evidence="2">The sequence shown here is derived from an EMBL/GenBank/DDBJ whole genome shotgun (WGS) entry which is preliminary data.</text>
</comment>
<dbReference type="Proteomes" id="UP001158087">
    <property type="component" value="Unassembled WGS sequence"/>
</dbReference>
<keyword evidence="1" id="KW-0732">Signal</keyword>
<feature type="signal peptide" evidence="1">
    <location>
        <begin position="1"/>
        <end position="28"/>
    </location>
</feature>
<dbReference type="AlphaFoldDB" id="A0AA42KPJ2"/>
<accession>A0AA42KPJ2</accession>
<protein>
    <submittedName>
        <fullName evidence="2">Uncharacterized protein</fullName>
    </submittedName>
</protein>
<reference evidence="2" key="1">
    <citation type="submission" date="2022-09" db="EMBL/GenBank/DDBJ databases">
        <title>Intensive care unit water sources are persistently colonized with multi-drug resistant bacteria and are the site of extensive horizontal gene transfer of antibiotic resistance genes.</title>
        <authorList>
            <person name="Diorio-Toth L."/>
        </authorList>
    </citation>
    <scope>NUCLEOTIDE SEQUENCE</scope>
    <source>
        <strain evidence="2">GD04153</strain>
    </source>
</reference>
<evidence type="ECO:0000256" key="1">
    <source>
        <dbReference type="SAM" id="SignalP"/>
    </source>
</evidence>
<gene>
    <name evidence="2" type="ORF">N7376_23650</name>
</gene>
<evidence type="ECO:0000313" key="2">
    <source>
        <dbReference type="EMBL" id="MDH0126969.1"/>
    </source>
</evidence>
<feature type="chain" id="PRO_5041391804" evidence="1">
    <location>
        <begin position="29"/>
        <end position="231"/>
    </location>
</feature>
<sequence>MRKTLKRTTRFCLYVLTAAMISTALARAVPLSGDYSDQQKSAAMSVEQARHHINTLGERCINHDNSDYTLRFLLHLTAIDNMDVTLPADKILATLTPALKEQLAQQLRHEVDPLEGTVAICESFKADLRQGRLDYAYTNPEQSKILRDIFSADETMRISKRDQDIKAGCLKNRYNNGARAFDETLGQCECMLKAIKRGASDPQIDSWLASLDKTPPWWAVVMTDIMQCQPR</sequence>
<name>A0AA42KPJ2_9HYPH</name>